<dbReference type="EMBL" id="DYUC01000037">
    <property type="protein sequence ID" value="HJG86224.1"/>
    <property type="molecule type" value="Genomic_DNA"/>
</dbReference>
<dbReference type="RefSeq" id="WP_295369762.1">
    <property type="nucleotide sequence ID" value="NZ_DYUC01000037.1"/>
</dbReference>
<protein>
    <submittedName>
        <fullName evidence="2">YbaN family protein</fullName>
    </submittedName>
</protein>
<accession>A0A921MLU9</accession>
<evidence type="ECO:0000256" key="1">
    <source>
        <dbReference type="SAM" id="Phobius"/>
    </source>
</evidence>
<comment type="caution">
    <text evidence="2">The sequence shown here is derived from an EMBL/GenBank/DDBJ whole genome shotgun (WGS) entry which is preliminary data.</text>
</comment>
<dbReference type="AlphaFoldDB" id="A0A921MLU9"/>
<gene>
    <name evidence="2" type="ORF">K8V01_04265</name>
</gene>
<dbReference type="Pfam" id="PF04304">
    <property type="entry name" value="DUF454"/>
    <property type="match status" value="1"/>
</dbReference>
<name>A0A921MLU9_9FIRM</name>
<keyword evidence="1" id="KW-1133">Transmembrane helix</keyword>
<dbReference type="GO" id="GO:0005886">
    <property type="term" value="C:plasma membrane"/>
    <property type="evidence" value="ECO:0007669"/>
    <property type="project" value="TreeGrafter"/>
</dbReference>
<evidence type="ECO:0000313" key="3">
    <source>
        <dbReference type="Proteomes" id="UP000760668"/>
    </source>
</evidence>
<reference evidence="2" key="2">
    <citation type="submission" date="2021-09" db="EMBL/GenBank/DDBJ databases">
        <authorList>
            <person name="Gilroy R."/>
        </authorList>
    </citation>
    <scope>NUCLEOTIDE SEQUENCE</scope>
    <source>
        <strain evidence="2">CHK179-5677</strain>
    </source>
</reference>
<dbReference type="Proteomes" id="UP000760668">
    <property type="component" value="Unassembled WGS sequence"/>
</dbReference>
<dbReference type="PANTHER" id="PTHR35813">
    <property type="entry name" value="INNER MEMBRANE PROTEIN YBAN"/>
    <property type="match status" value="1"/>
</dbReference>
<dbReference type="PANTHER" id="PTHR35813:SF1">
    <property type="entry name" value="INNER MEMBRANE PROTEIN YBAN"/>
    <property type="match status" value="1"/>
</dbReference>
<sequence>MKKVLYIMLGCIGLGLGALGAALPLLPAFPFLMLSAFCFARSSEKLHSWFVSTKLYKNNLESFVRGRGMTWRTKLRIMAVVTLTMAFGFAMMGRVPVGRIVLAVVWVCHILYFVFGIRTIPAAQTAEEQSDDPWQDEDAAA</sequence>
<feature type="transmembrane region" description="Helical" evidence="1">
    <location>
        <begin position="6"/>
        <end position="39"/>
    </location>
</feature>
<feature type="transmembrane region" description="Helical" evidence="1">
    <location>
        <begin position="97"/>
        <end position="115"/>
    </location>
</feature>
<organism evidence="2 3">
    <name type="scientific">Pseudoflavonifractor capillosus</name>
    <dbReference type="NCBI Taxonomy" id="106588"/>
    <lineage>
        <taxon>Bacteria</taxon>
        <taxon>Bacillati</taxon>
        <taxon>Bacillota</taxon>
        <taxon>Clostridia</taxon>
        <taxon>Eubacteriales</taxon>
        <taxon>Oscillospiraceae</taxon>
        <taxon>Pseudoflavonifractor</taxon>
    </lineage>
</organism>
<dbReference type="PIRSF" id="PIRSF016789">
    <property type="entry name" value="DUF454"/>
    <property type="match status" value="1"/>
</dbReference>
<proteinExistence type="predicted"/>
<keyword evidence="1" id="KW-0472">Membrane</keyword>
<dbReference type="InterPro" id="IPR007401">
    <property type="entry name" value="DUF454"/>
</dbReference>
<reference evidence="2" key="1">
    <citation type="journal article" date="2021" name="PeerJ">
        <title>Extensive microbial diversity within the chicken gut microbiome revealed by metagenomics and culture.</title>
        <authorList>
            <person name="Gilroy R."/>
            <person name="Ravi A."/>
            <person name="Getino M."/>
            <person name="Pursley I."/>
            <person name="Horton D.L."/>
            <person name="Alikhan N.F."/>
            <person name="Baker D."/>
            <person name="Gharbi K."/>
            <person name="Hall N."/>
            <person name="Watson M."/>
            <person name="Adriaenssens E.M."/>
            <person name="Foster-Nyarko E."/>
            <person name="Jarju S."/>
            <person name="Secka A."/>
            <person name="Antonio M."/>
            <person name="Oren A."/>
            <person name="Chaudhuri R.R."/>
            <person name="La Ragione R."/>
            <person name="Hildebrand F."/>
            <person name="Pallen M.J."/>
        </authorList>
    </citation>
    <scope>NUCLEOTIDE SEQUENCE</scope>
    <source>
        <strain evidence="2">CHK179-5677</strain>
    </source>
</reference>
<evidence type="ECO:0000313" key="2">
    <source>
        <dbReference type="EMBL" id="HJG86224.1"/>
    </source>
</evidence>
<keyword evidence="1" id="KW-0812">Transmembrane</keyword>